<evidence type="ECO:0000256" key="4">
    <source>
        <dbReference type="ARBA" id="ARBA00023136"/>
    </source>
</evidence>
<dbReference type="InterPro" id="IPR052337">
    <property type="entry name" value="SAT4-like"/>
</dbReference>
<feature type="transmembrane region" description="Helical" evidence="7">
    <location>
        <begin position="278"/>
        <end position="299"/>
    </location>
</feature>
<feature type="compositionally biased region" description="Basic and acidic residues" evidence="6">
    <location>
        <begin position="413"/>
        <end position="433"/>
    </location>
</feature>
<feature type="region of interest" description="Disordered" evidence="6">
    <location>
        <begin position="382"/>
        <end position="433"/>
    </location>
</feature>
<gene>
    <name evidence="9" type="ORF">GQ607_012726</name>
</gene>
<dbReference type="PANTHER" id="PTHR33048">
    <property type="entry name" value="PTH11-LIKE INTEGRAL MEMBRANE PROTEIN (AFU_ORTHOLOGUE AFUA_5G11245)"/>
    <property type="match status" value="1"/>
</dbReference>
<evidence type="ECO:0000313" key="9">
    <source>
        <dbReference type="EMBL" id="KAF0319958.1"/>
    </source>
</evidence>
<feature type="domain" description="Rhodopsin" evidence="8">
    <location>
        <begin position="46"/>
        <end position="299"/>
    </location>
</feature>
<dbReference type="Pfam" id="PF20684">
    <property type="entry name" value="Fung_rhodopsin"/>
    <property type="match status" value="1"/>
</dbReference>
<evidence type="ECO:0000313" key="10">
    <source>
        <dbReference type="Proteomes" id="UP000434172"/>
    </source>
</evidence>
<evidence type="ECO:0000256" key="5">
    <source>
        <dbReference type="ARBA" id="ARBA00038359"/>
    </source>
</evidence>
<dbReference type="AlphaFoldDB" id="A0A8H3ZI02"/>
<sequence length="433" mass="47921">MSSQVGAAPPPEGVVPNFENPTDVLHTINLVSQILSIVSVSIFMMIRCYVKWAMTPPFHIDDWMALVAWVLSIAYSATALVMQHYGGGYHVYEISKESLVGFKKVTIAKIPFKYYELNSSLGLYADTLVYGPNSFFTKLTLLLIVIRVFGTYKKTVIATYAVIVFMFGYYAPVLVLKTLICRPIAGFWDPDLPADCFNQRAVFVADTAVSAVTDLAVLTIPIPVAVTLRMSWSKRLKVLAMLSAGGIATAASIVRMILVVQLQKSNDEPVDFIRFNLLGTAEVSIGMICACLPAVNILVMRRHDFTPNSSRATRNFFAPIELKFLKGSKLQTQHLTGVLRTSELGMESSSVNPSEQVSQGTQIMHEPRDFIFPFERLSRIGSVPLRNPESGRPDSWYTKVTSPTFSGPSSPDWARKGADEGIRQLESGDRRDT</sequence>
<accession>A0A8H3ZI02</accession>
<dbReference type="EMBL" id="WOWK01000088">
    <property type="protein sequence ID" value="KAF0319958.1"/>
    <property type="molecule type" value="Genomic_DNA"/>
</dbReference>
<dbReference type="Proteomes" id="UP000434172">
    <property type="component" value="Unassembled WGS sequence"/>
</dbReference>
<evidence type="ECO:0000259" key="8">
    <source>
        <dbReference type="Pfam" id="PF20684"/>
    </source>
</evidence>
<protein>
    <recommendedName>
        <fullName evidence="8">Rhodopsin domain-containing protein</fullName>
    </recommendedName>
</protein>
<dbReference type="GO" id="GO:0016020">
    <property type="term" value="C:membrane"/>
    <property type="evidence" value="ECO:0007669"/>
    <property type="project" value="UniProtKB-SubCell"/>
</dbReference>
<feature type="transmembrane region" description="Helical" evidence="7">
    <location>
        <begin position="128"/>
        <end position="150"/>
    </location>
</feature>
<comment type="similarity">
    <text evidence="5">Belongs to the SAT4 family.</text>
</comment>
<keyword evidence="3 7" id="KW-1133">Transmembrane helix</keyword>
<feature type="transmembrane region" description="Helical" evidence="7">
    <location>
        <begin position="238"/>
        <end position="258"/>
    </location>
</feature>
<feature type="transmembrane region" description="Helical" evidence="7">
    <location>
        <begin position="157"/>
        <end position="180"/>
    </location>
</feature>
<dbReference type="PANTHER" id="PTHR33048:SF108">
    <property type="entry name" value="INTEGRAL MEMBRANE PROTEIN"/>
    <property type="match status" value="1"/>
</dbReference>
<feature type="transmembrane region" description="Helical" evidence="7">
    <location>
        <begin position="62"/>
        <end position="82"/>
    </location>
</feature>
<reference evidence="9 10" key="1">
    <citation type="submission" date="2019-12" db="EMBL/GenBank/DDBJ databases">
        <title>A genome sequence resource for the geographically widespread anthracnose pathogen Colletotrichum asianum.</title>
        <authorList>
            <person name="Meng Y."/>
        </authorList>
    </citation>
    <scope>NUCLEOTIDE SEQUENCE [LARGE SCALE GENOMIC DNA]</scope>
    <source>
        <strain evidence="9 10">ICMP 18580</strain>
    </source>
</reference>
<organism evidence="9 10">
    <name type="scientific">Colletotrichum asianum</name>
    <dbReference type="NCBI Taxonomy" id="702518"/>
    <lineage>
        <taxon>Eukaryota</taxon>
        <taxon>Fungi</taxon>
        <taxon>Dikarya</taxon>
        <taxon>Ascomycota</taxon>
        <taxon>Pezizomycotina</taxon>
        <taxon>Sordariomycetes</taxon>
        <taxon>Hypocreomycetidae</taxon>
        <taxon>Glomerellales</taxon>
        <taxon>Glomerellaceae</taxon>
        <taxon>Colletotrichum</taxon>
        <taxon>Colletotrichum gloeosporioides species complex</taxon>
    </lineage>
</organism>
<comment type="subcellular location">
    <subcellularLocation>
        <location evidence="1">Membrane</location>
        <topology evidence="1">Multi-pass membrane protein</topology>
    </subcellularLocation>
</comment>
<name>A0A8H3ZI02_9PEZI</name>
<proteinExistence type="inferred from homology"/>
<comment type="caution">
    <text evidence="9">The sequence shown here is derived from an EMBL/GenBank/DDBJ whole genome shotgun (WGS) entry which is preliminary data.</text>
</comment>
<evidence type="ECO:0000256" key="1">
    <source>
        <dbReference type="ARBA" id="ARBA00004141"/>
    </source>
</evidence>
<keyword evidence="4 7" id="KW-0472">Membrane</keyword>
<evidence type="ECO:0000256" key="6">
    <source>
        <dbReference type="SAM" id="MobiDB-lite"/>
    </source>
</evidence>
<evidence type="ECO:0000256" key="7">
    <source>
        <dbReference type="SAM" id="Phobius"/>
    </source>
</evidence>
<feature type="transmembrane region" description="Helical" evidence="7">
    <location>
        <begin position="200"/>
        <end position="226"/>
    </location>
</feature>
<dbReference type="InterPro" id="IPR049326">
    <property type="entry name" value="Rhodopsin_dom_fungi"/>
</dbReference>
<evidence type="ECO:0000256" key="2">
    <source>
        <dbReference type="ARBA" id="ARBA00022692"/>
    </source>
</evidence>
<evidence type="ECO:0000256" key="3">
    <source>
        <dbReference type="ARBA" id="ARBA00022989"/>
    </source>
</evidence>
<keyword evidence="2 7" id="KW-0812">Transmembrane</keyword>
<feature type="compositionally biased region" description="Polar residues" evidence="6">
    <location>
        <begin position="398"/>
        <end position="409"/>
    </location>
</feature>
<dbReference type="OrthoDB" id="5378633at2759"/>
<feature type="transmembrane region" description="Helical" evidence="7">
    <location>
        <begin position="30"/>
        <end position="50"/>
    </location>
</feature>
<keyword evidence="10" id="KW-1185">Reference proteome</keyword>